<dbReference type="KEGG" id="arac:E0W69_000115"/>
<organism evidence="4 5">
    <name type="scientific">Rhizosphaericola mali</name>
    <dbReference type="NCBI Taxonomy" id="2545455"/>
    <lineage>
        <taxon>Bacteria</taxon>
        <taxon>Pseudomonadati</taxon>
        <taxon>Bacteroidota</taxon>
        <taxon>Chitinophagia</taxon>
        <taxon>Chitinophagales</taxon>
        <taxon>Chitinophagaceae</taxon>
        <taxon>Rhizosphaericola</taxon>
    </lineage>
</organism>
<dbReference type="OrthoDB" id="792783at2"/>
<keyword evidence="1" id="KW-0812">Transmembrane</keyword>
<keyword evidence="5" id="KW-1185">Reference proteome</keyword>
<name>A0A5P2G025_9BACT</name>
<dbReference type="Proteomes" id="UP000292424">
    <property type="component" value="Chromosome"/>
</dbReference>
<dbReference type="SUPFAM" id="SSF49785">
    <property type="entry name" value="Galactose-binding domain-like"/>
    <property type="match status" value="1"/>
</dbReference>
<evidence type="ECO:0000259" key="3">
    <source>
        <dbReference type="Pfam" id="PF08522"/>
    </source>
</evidence>
<dbReference type="InterPro" id="IPR013728">
    <property type="entry name" value="BT_3987-like_N"/>
</dbReference>
<accession>A0A5P2G025</accession>
<gene>
    <name evidence="4" type="ORF">E0W69_000115</name>
</gene>
<dbReference type="Gene3D" id="2.60.120.260">
    <property type="entry name" value="Galactose-binding domain-like"/>
    <property type="match status" value="1"/>
</dbReference>
<keyword evidence="1" id="KW-0472">Membrane</keyword>
<proteinExistence type="predicted"/>
<dbReference type="RefSeq" id="WP_131328018.1">
    <property type="nucleotide sequence ID" value="NZ_CP044016.1"/>
</dbReference>
<dbReference type="Pfam" id="PF08522">
    <property type="entry name" value="BT_3987-like_N"/>
    <property type="match status" value="1"/>
</dbReference>
<evidence type="ECO:0000256" key="1">
    <source>
        <dbReference type="SAM" id="Phobius"/>
    </source>
</evidence>
<reference evidence="4 5" key="1">
    <citation type="submission" date="2019-09" db="EMBL/GenBank/DDBJ databases">
        <title>Complete genome sequence of Arachidicoccus sp. B3-10 isolated from apple orchard soil.</title>
        <authorList>
            <person name="Kim H.S."/>
            <person name="Han K.-I."/>
            <person name="Suh M.K."/>
            <person name="Lee K.C."/>
            <person name="Eom M.K."/>
            <person name="Kim J.-S."/>
            <person name="Kang S.W."/>
            <person name="Sin Y."/>
            <person name="Lee J.-S."/>
        </authorList>
    </citation>
    <scope>NUCLEOTIDE SEQUENCE [LARGE SCALE GENOMIC DNA]</scope>
    <source>
        <strain evidence="4 5">B3-10</strain>
    </source>
</reference>
<dbReference type="AlphaFoldDB" id="A0A5P2G025"/>
<evidence type="ECO:0000259" key="2">
    <source>
        <dbReference type="Pfam" id="PF00754"/>
    </source>
</evidence>
<feature type="domain" description="F5/8 type C" evidence="2">
    <location>
        <begin position="202"/>
        <end position="312"/>
    </location>
</feature>
<dbReference type="InterPro" id="IPR008979">
    <property type="entry name" value="Galactose-bd-like_sf"/>
</dbReference>
<feature type="transmembrane region" description="Helical" evidence="1">
    <location>
        <begin position="12"/>
        <end position="30"/>
    </location>
</feature>
<keyword evidence="1" id="KW-1133">Transmembrane helix</keyword>
<feature type="domain" description="BT-3987-like N-terminal" evidence="3">
    <location>
        <begin position="43"/>
        <end position="159"/>
    </location>
</feature>
<dbReference type="Gene3D" id="2.60.40.1740">
    <property type="entry name" value="hypothetical protein (bacova_03559)"/>
    <property type="match status" value="1"/>
</dbReference>
<sequence>MTTLYMYLKKGLTIFLILGVLICVFIASCVKDNKLYSPEEGNIYMPQAYADKANLSLFVLDTPQVITLGAAYSGFNSASTNIQADFEVDTSLIAAYNTEYEYLGYHYYAIPDSAYDLSALTTTLKAGTTTSDPISLSITTSKLLLGRHYLLPIRLKSVSLGKLDTSLSIAYFKIDTLSIRSKDITSSATFSFNYDDAPSYGDAGESASHLVDSNYTTKYLLFTYHPDMYVQLRYSQPTVINAYTLTSGGDAPERDPRDWTFEGSNDGTSWTVLDTRTYQSFANRTETIQFNTSNTTAYSIYRLNITSNNNGGSGLFQCAEWRLLQFY</sequence>
<evidence type="ECO:0000313" key="5">
    <source>
        <dbReference type="Proteomes" id="UP000292424"/>
    </source>
</evidence>
<evidence type="ECO:0000313" key="4">
    <source>
        <dbReference type="EMBL" id="QES87140.1"/>
    </source>
</evidence>
<dbReference type="Pfam" id="PF00754">
    <property type="entry name" value="F5_F8_type_C"/>
    <property type="match status" value="1"/>
</dbReference>
<dbReference type="EMBL" id="CP044016">
    <property type="protein sequence ID" value="QES87140.1"/>
    <property type="molecule type" value="Genomic_DNA"/>
</dbReference>
<protein>
    <submittedName>
        <fullName evidence="4">DUF1735 domain-containing protein</fullName>
    </submittedName>
</protein>
<dbReference type="InterPro" id="IPR000421">
    <property type="entry name" value="FA58C"/>
</dbReference>